<dbReference type="PANTHER" id="PTHR48109">
    <property type="entry name" value="DIHYDROOROTATE DEHYDROGENASE (QUINONE), MITOCHONDRIAL-RELATED"/>
    <property type="match status" value="1"/>
</dbReference>
<evidence type="ECO:0000256" key="4">
    <source>
        <dbReference type="ARBA" id="ARBA00022643"/>
    </source>
</evidence>
<keyword evidence="4" id="KW-0288">FMN</keyword>
<accession>A0A1G7ATG9</accession>
<dbReference type="Proteomes" id="UP000199412">
    <property type="component" value="Unassembled WGS sequence"/>
</dbReference>
<dbReference type="RefSeq" id="WP_092784307.1">
    <property type="nucleotide sequence ID" value="NZ_FNAP01000004.1"/>
</dbReference>
<evidence type="ECO:0000256" key="3">
    <source>
        <dbReference type="ARBA" id="ARBA00022630"/>
    </source>
</evidence>
<dbReference type="GO" id="GO:0006207">
    <property type="term" value="P:'de novo' pyrimidine nucleobase biosynthetic process"/>
    <property type="evidence" value="ECO:0007669"/>
    <property type="project" value="TreeGrafter"/>
</dbReference>
<dbReference type="EMBL" id="FNAP01000004">
    <property type="protein sequence ID" value="SDE18139.1"/>
    <property type="molecule type" value="Genomic_DNA"/>
</dbReference>
<evidence type="ECO:0000256" key="2">
    <source>
        <dbReference type="ARBA" id="ARBA00004725"/>
    </source>
</evidence>
<organism evidence="8 9">
    <name type="scientific">Rhodospira trueperi</name>
    <dbReference type="NCBI Taxonomy" id="69960"/>
    <lineage>
        <taxon>Bacteria</taxon>
        <taxon>Pseudomonadati</taxon>
        <taxon>Pseudomonadota</taxon>
        <taxon>Alphaproteobacteria</taxon>
        <taxon>Rhodospirillales</taxon>
        <taxon>Rhodospirillaceae</taxon>
        <taxon>Rhodospira</taxon>
    </lineage>
</organism>
<dbReference type="Pfam" id="PF01180">
    <property type="entry name" value="DHO_dh"/>
    <property type="match status" value="1"/>
</dbReference>
<evidence type="ECO:0000313" key="9">
    <source>
        <dbReference type="Proteomes" id="UP000199412"/>
    </source>
</evidence>
<feature type="domain" description="Dihydroorotate dehydrogenase catalytic" evidence="7">
    <location>
        <begin position="96"/>
        <end position="294"/>
    </location>
</feature>
<keyword evidence="5" id="KW-0665">Pyrimidine biosynthesis</keyword>
<dbReference type="NCBIfam" id="NF005741">
    <property type="entry name" value="PRK07565.1"/>
    <property type="match status" value="1"/>
</dbReference>
<keyword evidence="3" id="KW-0285">Flavoprotein</keyword>
<evidence type="ECO:0000256" key="6">
    <source>
        <dbReference type="ARBA" id="ARBA00023002"/>
    </source>
</evidence>
<evidence type="ECO:0000256" key="1">
    <source>
        <dbReference type="ARBA" id="ARBA00001917"/>
    </source>
</evidence>
<dbReference type="GO" id="GO:0044205">
    <property type="term" value="P:'de novo' UMP biosynthetic process"/>
    <property type="evidence" value="ECO:0007669"/>
    <property type="project" value="UniProtKB-UniPathway"/>
</dbReference>
<dbReference type="UniPathway" id="UPA00070"/>
<reference evidence="8 9" key="1">
    <citation type="submission" date="2016-10" db="EMBL/GenBank/DDBJ databases">
        <authorList>
            <person name="de Groot N.N."/>
        </authorList>
    </citation>
    <scope>NUCLEOTIDE SEQUENCE [LARGE SCALE GENOMIC DNA]</scope>
    <source>
        <strain evidence="8 9">ATCC 700224</strain>
    </source>
</reference>
<dbReference type="Gene3D" id="3.20.20.70">
    <property type="entry name" value="Aldolase class I"/>
    <property type="match status" value="1"/>
</dbReference>
<keyword evidence="9" id="KW-1185">Reference proteome</keyword>
<gene>
    <name evidence="8" type="ORF">SAMN05421720_10485</name>
</gene>
<dbReference type="GO" id="GO:0005737">
    <property type="term" value="C:cytoplasm"/>
    <property type="evidence" value="ECO:0007669"/>
    <property type="project" value="InterPro"/>
</dbReference>
<evidence type="ECO:0000259" key="7">
    <source>
        <dbReference type="Pfam" id="PF01180"/>
    </source>
</evidence>
<sequence length="339" mass="36019">MDMTTRYLGLTLDHPVVASASPLSGTLDGIRRLEDAGAAAVVMPSLFEERIQREREAMTGLSEVGAESHAEVPGGYFPAASLDTIGIGGEETLELIRRAREACDIPVIPSLNGITTRGWTHYAKLMQQAGAPAIELNVYYVAADLSESGAQVEDRVVGILDLVCKEVSVPVAVKLGPFFSAPGHLARRLVTAGAGGLVLFNRFYQPEIDLQAMRALPSLDLSTAAETRLPLRWVGILYGHLDDASLAATSGVQGAEDVMKFILAGADVTMTASALLRYGAGHMKTLVTGLRAFLEVGGYETVAQARGALSHKAVGDTAAYERANYLQVLDSFRAADFSP</sequence>
<proteinExistence type="predicted"/>
<dbReference type="InterPro" id="IPR050074">
    <property type="entry name" value="DHO_dehydrogenase"/>
</dbReference>
<dbReference type="AlphaFoldDB" id="A0A1G7ATG9"/>
<dbReference type="PANTHER" id="PTHR48109:SF3">
    <property type="entry name" value="SLL0744 PROTEIN"/>
    <property type="match status" value="1"/>
</dbReference>
<keyword evidence="6" id="KW-0560">Oxidoreductase</keyword>
<dbReference type="SUPFAM" id="SSF51395">
    <property type="entry name" value="FMN-linked oxidoreductases"/>
    <property type="match status" value="1"/>
</dbReference>
<name>A0A1G7ATG9_9PROT</name>
<dbReference type="GO" id="GO:0004152">
    <property type="term" value="F:dihydroorotate dehydrogenase activity"/>
    <property type="evidence" value="ECO:0007669"/>
    <property type="project" value="InterPro"/>
</dbReference>
<evidence type="ECO:0000313" key="8">
    <source>
        <dbReference type="EMBL" id="SDE18139.1"/>
    </source>
</evidence>
<evidence type="ECO:0000256" key="5">
    <source>
        <dbReference type="ARBA" id="ARBA00022975"/>
    </source>
</evidence>
<comment type="pathway">
    <text evidence="2">Pyrimidine metabolism; UMP biosynthesis via de novo pathway.</text>
</comment>
<comment type="cofactor">
    <cofactor evidence="1">
        <name>FMN</name>
        <dbReference type="ChEBI" id="CHEBI:58210"/>
    </cofactor>
</comment>
<dbReference type="InterPro" id="IPR005720">
    <property type="entry name" value="Dihydroorotate_DH_cat"/>
</dbReference>
<dbReference type="PIRSF" id="PIRSF000164">
    <property type="entry name" value="DHO_oxidase"/>
    <property type="match status" value="1"/>
</dbReference>
<protein>
    <submittedName>
        <fullName evidence="8">Dihydroorotate dehydrogenase (Fumarate)</fullName>
    </submittedName>
</protein>
<dbReference type="InterPro" id="IPR013785">
    <property type="entry name" value="Aldolase_TIM"/>
</dbReference>
<dbReference type="InterPro" id="IPR012135">
    <property type="entry name" value="Dihydroorotate_DH_1_2"/>
</dbReference>
<dbReference type="STRING" id="69960.SAMN05421720_10485"/>
<dbReference type="OrthoDB" id="9794954at2"/>